<dbReference type="RefSeq" id="WP_196099477.1">
    <property type="nucleotide sequence ID" value="NZ_CP064939.1"/>
</dbReference>
<organism evidence="1 2">
    <name type="scientific">Pedobacter endophyticus</name>
    <dbReference type="NCBI Taxonomy" id="2789740"/>
    <lineage>
        <taxon>Bacteria</taxon>
        <taxon>Pseudomonadati</taxon>
        <taxon>Bacteroidota</taxon>
        <taxon>Sphingobacteriia</taxon>
        <taxon>Sphingobacteriales</taxon>
        <taxon>Sphingobacteriaceae</taxon>
        <taxon>Pedobacter</taxon>
    </lineage>
</organism>
<dbReference type="EMBL" id="CP064939">
    <property type="protein sequence ID" value="QPH40020.1"/>
    <property type="molecule type" value="Genomic_DNA"/>
</dbReference>
<dbReference type="Proteomes" id="UP000594759">
    <property type="component" value="Chromosome"/>
</dbReference>
<evidence type="ECO:0000313" key="2">
    <source>
        <dbReference type="Proteomes" id="UP000594759"/>
    </source>
</evidence>
<name>A0A7S9L036_9SPHI</name>
<evidence type="ECO:0000313" key="1">
    <source>
        <dbReference type="EMBL" id="QPH40020.1"/>
    </source>
</evidence>
<protein>
    <submittedName>
        <fullName evidence="1">Uncharacterized protein</fullName>
    </submittedName>
</protein>
<sequence length="55" mass="6289">MIKAEIKKGSDKDRAIAAVGNEEEIKTDTPLAEKDEEKQVEDEMRIRMANKKKTK</sequence>
<dbReference type="KEGG" id="pex:IZT61_01660"/>
<reference evidence="1 2" key="1">
    <citation type="submission" date="2020-11" db="EMBL/GenBank/DDBJ databases">
        <title>Pedobacter endophytica, an endophytic bacteria isolated form Carex pumila.</title>
        <authorList>
            <person name="Peng Y."/>
            <person name="Jiang L."/>
            <person name="Lee J."/>
        </authorList>
    </citation>
    <scope>NUCLEOTIDE SEQUENCE [LARGE SCALE GENOMIC DNA]</scope>
    <source>
        <strain evidence="1 2">JBR3-12</strain>
    </source>
</reference>
<keyword evidence="2" id="KW-1185">Reference proteome</keyword>
<proteinExistence type="predicted"/>
<gene>
    <name evidence="1" type="ORF">IZT61_01660</name>
</gene>
<accession>A0A7S9L036</accession>
<dbReference type="AlphaFoldDB" id="A0A7S9L036"/>